<evidence type="ECO:0000256" key="1">
    <source>
        <dbReference type="SAM" id="MobiDB-lite"/>
    </source>
</evidence>
<name>A0AAD5DQW0_9CHLO</name>
<dbReference type="SMART" id="SM00992">
    <property type="entry name" value="YccV-like"/>
    <property type="match status" value="1"/>
</dbReference>
<protein>
    <recommendedName>
        <fullName evidence="2">Hemimethylated DNA-binding domain-containing protein</fullName>
    </recommendedName>
</protein>
<sequence>MRAPLRVARQPSALSGGGGGGSCGGAEPSSSDLQSLQARIAAHQAQLEEYVQREEFDRAAAERDALMPLQLRARQLELDVQRQQKGAVLHAIGTVIRHRRYGYRGVIAGHDPRCLADEAWIQQMRVDMLPGGREQPFYSVLVDVRDRPGAQTTYVAQENIICMRKPGEVHHPLIPQLFVGFSREDGAYIPGPRLRAQYPTEF</sequence>
<reference evidence="3" key="1">
    <citation type="submission" date="2020-11" db="EMBL/GenBank/DDBJ databases">
        <title>Chlorella ohadii genome sequencing and assembly.</title>
        <authorList>
            <person name="Murik O."/>
            <person name="Treves H."/>
            <person name="Kedem I."/>
            <person name="Shotland Y."/>
            <person name="Kaplan A."/>
        </authorList>
    </citation>
    <scope>NUCLEOTIDE SEQUENCE</scope>
    <source>
        <strain evidence="3">1</strain>
    </source>
</reference>
<dbReference type="Gene3D" id="2.30.30.390">
    <property type="entry name" value="Hemimethylated DNA-binding domain"/>
    <property type="match status" value="1"/>
</dbReference>
<organism evidence="3 4">
    <name type="scientific">Chlorella ohadii</name>
    <dbReference type="NCBI Taxonomy" id="2649997"/>
    <lineage>
        <taxon>Eukaryota</taxon>
        <taxon>Viridiplantae</taxon>
        <taxon>Chlorophyta</taxon>
        <taxon>core chlorophytes</taxon>
        <taxon>Trebouxiophyceae</taxon>
        <taxon>Chlorellales</taxon>
        <taxon>Chlorellaceae</taxon>
        <taxon>Chlorella clade</taxon>
        <taxon>Chlorella</taxon>
    </lineage>
</organism>
<proteinExistence type="predicted"/>
<evidence type="ECO:0000313" key="4">
    <source>
        <dbReference type="Proteomes" id="UP001205105"/>
    </source>
</evidence>
<dbReference type="NCBIfam" id="TIGR02097">
    <property type="entry name" value="yccV"/>
    <property type="match status" value="1"/>
</dbReference>
<dbReference type="EMBL" id="JADXDR010000053">
    <property type="protein sequence ID" value="KAI7842305.1"/>
    <property type="molecule type" value="Genomic_DNA"/>
</dbReference>
<gene>
    <name evidence="3" type="ORF">COHA_003945</name>
</gene>
<evidence type="ECO:0000259" key="2">
    <source>
        <dbReference type="SMART" id="SM00992"/>
    </source>
</evidence>
<evidence type="ECO:0000313" key="3">
    <source>
        <dbReference type="EMBL" id="KAI7842305.1"/>
    </source>
</evidence>
<dbReference type="PROSITE" id="PS51257">
    <property type="entry name" value="PROKAR_LIPOPROTEIN"/>
    <property type="match status" value="1"/>
</dbReference>
<keyword evidence="4" id="KW-1185">Reference proteome</keyword>
<dbReference type="PANTHER" id="PTHR48439">
    <property type="entry name" value="HEMIMETHYLATED DNA-BINDING DOMAIN-CONTAINING PROTEIN"/>
    <property type="match status" value="1"/>
</dbReference>
<comment type="caution">
    <text evidence="3">The sequence shown here is derived from an EMBL/GenBank/DDBJ whole genome shotgun (WGS) entry which is preliminary data.</text>
</comment>
<feature type="domain" description="Hemimethylated DNA-binding" evidence="2">
    <location>
        <begin position="87"/>
        <end position="191"/>
    </location>
</feature>
<dbReference type="Proteomes" id="UP001205105">
    <property type="component" value="Unassembled WGS sequence"/>
</dbReference>
<dbReference type="Pfam" id="PF08755">
    <property type="entry name" value="YccV-like"/>
    <property type="match status" value="1"/>
</dbReference>
<feature type="region of interest" description="Disordered" evidence="1">
    <location>
        <begin position="1"/>
        <end position="32"/>
    </location>
</feature>
<dbReference type="PANTHER" id="PTHR48439:SF1">
    <property type="entry name" value="HEMIMETHYLATED DNA-BINDING DOMAIN-CONTAINING PROTEIN"/>
    <property type="match status" value="1"/>
</dbReference>
<dbReference type="AlphaFoldDB" id="A0AAD5DQW0"/>
<dbReference type="SUPFAM" id="SSF141255">
    <property type="entry name" value="YccV-like"/>
    <property type="match status" value="1"/>
</dbReference>
<dbReference type="GO" id="GO:0003677">
    <property type="term" value="F:DNA binding"/>
    <property type="evidence" value="ECO:0007669"/>
    <property type="project" value="InterPro"/>
</dbReference>
<dbReference type="InterPro" id="IPR011722">
    <property type="entry name" value="Hemimethylated_DNA-bd_dom"/>
</dbReference>
<dbReference type="InterPro" id="IPR036623">
    <property type="entry name" value="Hemimethylated_DNA-bd_sf"/>
</dbReference>
<feature type="compositionally biased region" description="Gly residues" evidence="1">
    <location>
        <begin position="15"/>
        <end position="24"/>
    </location>
</feature>
<dbReference type="InterPro" id="IPR053189">
    <property type="entry name" value="Clp_protease_adapter_ClpF"/>
</dbReference>
<accession>A0AAD5DQW0</accession>